<feature type="non-terminal residue" evidence="1">
    <location>
        <position position="1"/>
    </location>
</feature>
<dbReference type="OrthoDB" id="6500128at2759"/>
<gene>
    <name evidence="1" type="ORF">EJB05_38294</name>
</gene>
<accession>A0A5J9TVX8</accession>
<keyword evidence="2" id="KW-1185">Reference proteome</keyword>
<dbReference type="AlphaFoldDB" id="A0A5J9TVX8"/>
<proteinExistence type="predicted"/>
<evidence type="ECO:0000313" key="1">
    <source>
        <dbReference type="EMBL" id="TVU14801.1"/>
    </source>
</evidence>
<organism evidence="1 2">
    <name type="scientific">Eragrostis curvula</name>
    <name type="common">weeping love grass</name>
    <dbReference type="NCBI Taxonomy" id="38414"/>
    <lineage>
        <taxon>Eukaryota</taxon>
        <taxon>Viridiplantae</taxon>
        <taxon>Streptophyta</taxon>
        <taxon>Embryophyta</taxon>
        <taxon>Tracheophyta</taxon>
        <taxon>Spermatophyta</taxon>
        <taxon>Magnoliopsida</taxon>
        <taxon>Liliopsida</taxon>
        <taxon>Poales</taxon>
        <taxon>Poaceae</taxon>
        <taxon>PACMAD clade</taxon>
        <taxon>Chloridoideae</taxon>
        <taxon>Eragrostideae</taxon>
        <taxon>Eragrostidinae</taxon>
        <taxon>Eragrostis</taxon>
    </lineage>
</organism>
<dbReference type="Proteomes" id="UP000324897">
    <property type="component" value="Unassembled WGS sequence"/>
</dbReference>
<dbReference type="PANTHER" id="PTHR33286:SF24">
    <property type="entry name" value="BIFUNCTIONAL INHIBITOR_PLANT LIPID TRANSFER PROTEIN_SEED STORAGE HELICAL DOMAIN-CONTAINING PROTEIN"/>
    <property type="match status" value="1"/>
</dbReference>
<reference evidence="1 2" key="1">
    <citation type="journal article" date="2019" name="Sci. Rep.">
        <title>A high-quality genome of Eragrostis curvula grass provides insights into Poaceae evolution and supports new strategies to enhance forage quality.</title>
        <authorList>
            <person name="Carballo J."/>
            <person name="Santos B.A.C.M."/>
            <person name="Zappacosta D."/>
            <person name="Garbus I."/>
            <person name="Selva J.P."/>
            <person name="Gallo C.A."/>
            <person name="Diaz A."/>
            <person name="Albertini E."/>
            <person name="Caccamo M."/>
            <person name="Echenique V."/>
        </authorList>
    </citation>
    <scope>NUCLEOTIDE SEQUENCE [LARGE SCALE GENOMIC DNA]</scope>
    <source>
        <strain evidence="2">cv. Victoria</strain>
        <tissue evidence="1">Leaf</tissue>
    </source>
</reference>
<comment type="caution">
    <text evidence="1">The sequence shown here is derived from an EMBL/GenBank/DDBJ whole genome shotgun (WGS) entry which is preliminary data.</text>
</comment>
<dbReference type="EMBL" id="RWGY01000031">
    <property type="protein sequence ID" value="TVU14801.1"/>
    <property type="molecule type" value="Genomic_DNA"/>
</dbReference>
<dbReference type="Gramene" id="TVU14801">
    <property type="protein sequence ID" value="TVU14801"/>
    <property type="gene ID" value="EJB05_38294"/>
</dbReference>
<protein>
    <submittedName>
        <fullName evidence="1">Uncharacterized protein</fullName>
    </submittedName>
</protein>
<evidence type="ECO:0000313" key="2">
    <source>
        <dbReference type="Proteomes" id="UP000324897"/>
    </source>
</evidence>
<sequence length="146" mass="16073">MPCVCRTVTPEEEKEISVFKMASLLGPGRHHPQKHMTDKSLTSSHSDLLALEAAEGNNFLRRTKDAVITLQNVLEGKHNTEIEESLNHSSWDGLSLGETIHVRSVDMTCVCRMISLLEDRTTSPFRIVLVAMDCGNPVPSGNKCGS</sequence>
<dbReference type="PANTHER" id="PTHR33286">
    <property type="entry name" value="BIFUNCTIONAL INHIBITOR/LIPID-TRANSFER PROTEIN/SEED STORAGE 2S ALBUMIN SUPERFAMILY PROTEIN"/>
    <property type="match status" value="1"/>
</dbReference>
<name>A0A5J9TVX8_9POAL</name>